<reference evidence="4" key="3">
    <citation type="submission" date="2014-09" db="EMBL/GenBank/DDBJ databases">
        <authorList>
            <person name="Magalhaes I.L.F."/>
            <person name="Oliveira U."/>
            <person name="Santos F.R."/>
            <person name="Vidigal T.H.D.A."/>
            <person name="Brescovit A.D."/>
            <person name="Santos A.J."/>
        </authorList>
    </citation>
    <scope>NUCLEOTIDE SEQUENCE</scope>
</reference>
<name>A0A0A9X9Q9_LYGHE</name>
<evidence type="ECO:0000313" key="2">
    <source>
        <dbReference type="EMBL" id="JAG00489.1"/>
    </source>
</evidence>
<dbReference type="EMBL" id="GBHO01043115">
    <property type="protein sequence ID" value="JAG00489.1"/>
    <property type="molecule type" value="Transcribed_RNA"/>
</dbReference>
<evidence type="ECO:0000313" key="3">
    <source>
        <dbReference type="EMBL" id="JAG15533.1"/>
    </source>
</evidence>
<gene>
    <name evidence="3" type="primary">AAT1_3</name>
    <name evidence="2" type="synonym">AAT1_1</name>
    <name evidence="3" type="ORF">CM83_23267</name>
    <name evidence="2" type="ORF">CM83_23272</name>
</gene>
<dbReference type="PANTHER" id="PTHR22455">
    <property type="entry name" value="CILIA- AND FLAGELLA-ASSOCIATED PROTEIN 91"/>
    <property type="match status" value="1"/>
</dbReference>
<proteinExistence type="predicted"/>
<evidence type="ECO:0000313" key="4">
    <source>
        <dbReference type="EMBL" id="JAG61543.1"/>
    </source>
</evidence>
<dbReference type="AlphaFoldDB" id="A0A0A9X9Q9"/>
<dbReference type="InterPro" id="IPR026720">
    <property type="entry name" value="CFAP91"/>
</dbReference>
<feature type="compositionally biased region" description="Acidic residues" evidence="1">
    <location>
        <begin position="225"/>
        <end position="235"/>
    </location>
</feature>
<dbReference type="PANTHER" id="PTHR22455:SF10">
    <property type="entry name" value="CILIA- AND FLAGELLA-ASSOCIATED PROTEIN 91"/>
    <property type="match status" value="1"/>
</dbReference>
<feature type="region of interest" description="Disordered" evidence="1">
    <location>
        <begin position="204"/>
        <end position="235"/>
    </location>
</feature>
<sequence>MKLIGLVALVQQEMLGEGIADLALKSHLEVERMTEETRRYLMALLGERTRWHREAAEAGRRQRELRRRDLYNEFFRHLTRRNEITSSFYLKIIEDKVIRAIAEKEADVSTRQKADEIEKKDTEDAMRKKHDIVMRREMMARLLHDFYIPQIAKNLERYSIDYYIGKARKTAIEVITERAQPYNTALRETSLMELVKHLKGKIYAPATPPPATPESESTEPLAFHDDEDDDDEDEELAKKIEFLDQFMKQETMSVISDAETLSKEAERYKNVIMKKLQLRKRKEENL</sequence>
<dbReference type="EMBL" id="GBHO01028071">
    <property type="protein sequence ID" value="JAG15533.1"/>
    <property type="molecule type" value="Transcribed_RNA"/>
</dbReference>
<organism evidence="3">
    <name type="scientific">Lygus hesperus</name>
    <name type="common">Western plant bug</name>
    <dbReference type="NCBI Taxonomy" id="30085"/>
    <lineage>
        <taxon>Eukaryota</taxon>
        <taxon>Metazoa</taxon>
        <taxon>Ecdysozoa</taxon>
        <taxon>Arthropoda</taxon>
        <taxon>Hexapoda</taxon>
        <taxon>Insecta</taxon>
        <taxon>Pterygota</taxon>
        <taxon>Neoptera</taxon>
        <taxon>Paraneoptera</taxon>
        <taxon>Hemiptera</taxon>
        <taxon>Heteroptera</taxon>
        <taxon>Panheteroptera</taxon>
        <taxon>Cimicomorpha</taxon>
        <taxon>Miridae</taxon>
        <taxon>Mirini</taxon>
        <taxon>Lygus</taxon>
    </lineage>
</organism>
<dbReference type="EMBL" id="GBRD01004278">
    <property type="protein sequence ID" value="JAG61543.1"/>
    <property type="molecule type" value="Transcribed_RNA"/>
</dbReference>
<protein>
    <submittedName>
        <fullName evidence="3">AMY-1-associating protein expressed in testis 1</fullName>
    </submittedName>
</protein>
<evidence type="ECO:0000256" key="1">
    <source>
        <dbReference type="SAM" id="MobiDB-lite"/>
    </source>
</evidence>
<reference evidence="3" key="2">
    <citation type="submission" date="2014-07" db="EMBL/GenBank/DDBJ databases">
        <authorList>
            <person name="Hull J."/>
        </authorList>
    </citation>
    <scope>NUCLEOTIDE SEQUENCE</scope>
</reference>
<reference evidence="3" key="1">
    <citation type="journal article" date="2014" name="PLoS ONE">
        <title>Transcriptome-Based Identification of ABC Transporters in the Western Tarnished Plant Bug Lygus hesperus.</title>
        <authorList>
            <person name="Hull J.J."/>
            <person name="Chaney K."/>
            <person name="Geib S.M."/>
            <person name="Fabrick J.A."/>
            <person name="Brent C.S."/>
            <person name="Walsh D."/>
            <person name="Lavine L.C."/>
        </authorList>
    </citation>
    <scope>NUCLEOTIDE SEQUENCE</scope>
</reference>
<accession>A0A0A9X9Q9</accession>